<feature type="domain" description="Peptidase S1" evidence="3">
    <location>
        <begin position="51"/>
        <end position="113"/>
    </location>
</feature>
<reference evidence="4" key="1">
    <citation type="submission" date="2021-03" db="EMBL/GenBank/DDBJ databases">
        <title>Chromosome level genome of the anhydrobiotic midge Polypedilum vanderplanki.</title>
        <authorList>
            <person name="Yoshida Y."/>
            <person name="Kikawada T."/>
            <person name="Gusev O."/>
        </authorList>
    </citation>
    <scope>NUCLEOTIDE SEQUENCE</scope>
    <source>
        <strain evidence="4">NIAS01</strain>
        <tissue evidence="4">Whole body or cell culture</tissue>
    </source>
</reference>
<evidence type="ECO:0000313" key="5">
    <source>
        <dbReference type="Proteomes" id="UP001107558"/>
    </source>
</evidence>
<dbReference type="AlphaFoldDB" id="A0A9J6BFS8"/>
<dbReference type="Proteomes" id="UP001107558">
    <property type="component" value="Chromosome 4"/>
</dbReference>
<dbReference type="InterPro" id="IPR043504">
    <property type="entry name" value="Peptidase_S1_PA_chymotrypsin"/>
</dbReference>
<keyword evidence="2" id="KW-0732">Signal</keyword>
<dbReference type="Gene3D" id="2.40.10.10">
    <property type="entry name" value="Trypsin-like serine proteases"/>
    <property type="match status" value="1"/>
</dbReference>
<dbReference type="SUPFAM" id="SSF50494">
    <property type="entry name" value="Trypsin-like serine proteases"/>
    <property type="match status" value="1"/>
</dbReference>
<feature type="signal peptide" evidence="2">
    <location>
        <begin position="1"/>
        <end position="19"/>
    </location>
</feature>
<organism evidence="4 5">
    <name type="scientific">Polypedilum vanderplanki</name>
    <name type="common">Sleeping chironomid midge</name>
    <dbReference type="NCBI Taxonomy" id="319348"/>
    <lineage>
        <taxon>Eukaryota</taxon>
        <taxon>Metazoa</taxon>
        <taxon>Ecdysozoa</taxon>
        <taxon>Arthropoda</taxon>
        <taxon>Hexapoda</taxon>
        <taxon>Insecta</taxon>
        <taxon>Pterygota</taxon>
        <taxon>Neoptera</taxon>
        <taxon>Endopterygota</taxon>
        <taxon>Diptera</taxon>
        <taxon>Nematocera</taxon>
        <taxon>Chironomoidea</taxon>
        <taxon>Chironomidae</taxon>
        <taxon>Chironominae</taxon>
        <taxon>Polypedilum</taxon>
        <taxon>Polypedilum</taxon>
    </lineage>
</organism>
<dbReference type="InterPro" id="IPR009003">
    <property type="entry name" value="Peptidase_S1_PA"/>
</dbReference>
<dbReference type="PANTHER" id="PTHR24260">
    <property type="match status" value="1"/>
</dbReference>
<evidence type="ECO:0000259" key="3">
    <source>
        <dbReference type="Pfam" id="PF00089"/>
    </source>
</evidence>
<dbReference type="OrthoDB" id="8250810at2759"/>
<evidence type="ECO:0000256" key="2">
    <source>
        <dbReference type="SAM" id="SignalP"/>
    </source>
</evidence>
<feature type="chain" id="PRO_5039905784" description="Peptidase S1 domain-containing protein" evidence="2">
    <location>
        <begin position="20"/>
        <end position="132"/>
    </location>
</feature>
<dbReference type="GO" id="GO:0004252">
    <property type="term" value="F:serine-type endopeptidase activity"/>
    <property type="evidence" value="ECO:0007669"/>
    <property type="project" value="InterPro"/>
</dbReference>
<name>A0A9J6BFS8_POLVA</name>
<gene>
    <name evidence="4" type="ORF">PVAND_016564</name>
</gene>
<dbReference type="PANTHER" id="PTHR24260:SF136">
    <property type="entry name" value="GH08193P-RELATED"/>
    <property type="match status" value="1"/>
</dbReference>
<comment type="caution">
    <text evidence="4">The sequence shown here is derived from an EMBL/GenBank/DDBJ whole genome shotgun (WGS) entry which is preliminary data.</text>
</comment>
<dbReference type="GO" id="GO:0006508">
    <property type="term" value="P:proteolysis"/>
    <property type="evidence" value="ECO:0007669"/>
    <property type="project" value="InterPro"/>
</dbReference>
<dbReference type="EMBL" id="JADBJN010000004">
    <property type="protein sequence ID" value="KAG5668629.1"/>
    <property type="molecule type" value="Genomic_DNA"/>
</dbReference>
<dbReference type="InterPro" id="IPR051333">
    <property type="entry name" value="CLIP_Serine_Protease"/>
</dbReference>
<evidence type="ECO:0000256" key="1">
    <source>
        <dbReference type="ARBA" id="ARBA00024195"/>
    </source>
</evidence>
<keyword evidence="5" id="KW-1185">Reference proteome</keyword>
<comment type="similarity">
    <text evidence="1">Belongs to the peptidase S1 family. CLIP subfamily.</text>
</comment>
<accession>A0A9J6BFS8</accession>
<proteinExistence type="inferred from homology"/>
<dbReference type="InterPro" id="IPR001254">
    <property type="entry name" value="Trypsin_dom"/>
</dbReference>
<evidence type="ECO:0000313" key="4">
    <source>
        <dbReference type="EMBL" id="KAG5668629.1"/>
    </source>
</evidence>
<sequence>MNRRIFLIFSFAIVNSSTTVYFKSTEQLKLSIFSIKKHDAKLSSISNPKTINGHPVKLGEISYHVLIFLTFENSPENIFYCSGSIISENWIITAAKCTFNVRNVRNVTIYLGVIDRLHGSTLWNAEVYKTSI</sequence>
<protein>
    <recommendedName>
        <fullName evidence="3">Peptidase S1 domain-containing protein</fullName>
    </recommendedName>
</protein>
<dbReference type="Pfam" id="PF00089">
    <property type="entry name" value="Trypsin"/>
    <property type="match status" value="1"/>
</dbReference>